<keyword evidence="2" id="KW-1185">Reference proteome</keyword>
<protein>
    <submittedName>
        <fullName evidence="1">SDR family oxidoreductase</fullName>
    </submittedName>
</protein>
<organism evidence="1 2">
    <name type="scientific">Curtobacterium aetherium</name>
    <dbReference type="NCBI Taxonomy" id="2841594"/>
    <lineage>
        <taxon>Bacteria</taxon>
        <taxon>Bacillati</taxon>
        <taxon>Actinomycetota</taxon>
        <taxon>Actinomycetes</taxon>
        <taxon>Micrococcales</taxon>
        <taxon>Microbacteriaceae</taxon>
        <taxon>Curtobacterium</taxon>
    </lineage>
</organism>
<accession>A0ACD1E1A2</accession>
<gene>
    <name evidence="1" type="ORF">KM842_09660</name>
</gene>
<name>A0ACD1E1A2_9MICO</name>
<dbReference type="EMBL" id="CP076544">
    <property type="protein sequence ID" value="QWS32556.1"/>
    <property type="molecule type" value="Genomic_DNA"/>
</dbReference>
<sequence length="238" mass="23612">MSTGLAGRTVLVVGAGSGIGTAVASAAAVAGARVVAASRRQDTAEQVAEIVGGGTSAVRLDLGDEDSIRAAAATLGSVDHVVTVAADHANGPVTALEQSDVEDAFRAKVVGPLVLAKHLAPIMPPTGAFVLFSGYVSARPQPGLAVMATTNGAVDALVPALAVDLAPIRVVGISPGVVDSGSWDGMDDKAAFFAQVASSNPARRVGTPGDVADAVVFALTSPFLTATTVHLDGGQRLV</sequence>
<evidence type="ECO:0000313" key="2">
    <source>
        <dbReference type="Proteomes" id="UP000681794"/>
    </source>
</evidence>
<evidence type="ECO:0000313" key="1">
    <source>
        <dbReference type="EMBL" id="QWS32556.1"/>
    </source>
</evidence>
<proteinExistence type="predicted"/>
<reference evidence="1" key="1">
    <citation type="submission" date="2021-06" db="EMBL/GenBank/DDBJ databases">
        <authorList>
            <person name="Ellington A.J."/>
            <person name="Bryan N.C."/>
            <person name="Christner B.C."/>
            <person name="Reisch C.R."/>
        </authorList>
    </citation>
    <scope>NUCLEOTIDE SEQUENCE</scope>
    <source>
        <strain evidence="1">L6-1</strain>
    </source>
</reference>
<dbReference type="Proteomes" id="UP000681794">
    <property type="component" value="Chromosome"/>
</dbReference>